<protein>
    <submittedName>
        <fullName evidence="1">Uncharacterized protein</fullName>
    </submittedName>
</protein>
<proteinExistence type="predicted"/>
<dbReference type="EMBL" id="VSSQ01104674">
    <property type="protein sequence ID" value="MPN45062.1"/>
    <property type="molecule type" value="Genomic_DNA"/>
</dbReference>
<comment type="caution">
    <text evidence="1">The sequence shown here is derived from an EMBL/GenBank/DDBJ whole genome shotgun (WGS) entry which is preliminary data.</text>
</comment>
<reference evidence="1" key="1">
    <citation type="submission" date="2019-08" db="EMBL/GenBank/DDBJ databases">
        <authorList>
            <person name="Kucharzyk K."/>
            <person name="Murdoch R.W."/>
            <person name="Higgins S."/>
            <person name="Loffler F."/>
        </authorList>
    </citation>
    <scope>NUCLEOTIDE SEQUENCE</scope>
</reference>
<evidence type="ECO:0000313" key="1">
    <source>
        <dbReference type="EMBL" id="MPN45062.1"/>
    </source>
</evidence>
<sequence>MLKKVSPCIAKGTQVEENMGEHDFFGNALTDTHNIGCYEGTGVDGENVQTSFVDYIKGMINSYIDIVLNILIEQVNHDINWLNNQLGIKLPFVENKYE</sequence>
<organism evidence="1">
    <name type="scientific">bioreactor metagenome</name>
    <dbReference type="NCBI Taxonomy" id="1076179"/>
    <lineage>
        <taxon>unclassified sequences</taxon>
        <taxon>metagenomes</taxon>
        <taxon>ecological metagenomes</taxon>
    </lineage>
</organism>
<accession>A0A645I2S4</accession>
<name>A0A645I2S4_9ZZZZ</name>
<dbReference type="AlphaFoldDB" id="A0A645I2S4"/>
<gene>
    <name evidence="1" type="ORF">SDC9_192629</name>
</gene>